<protein>
    <recommendedName>
        <fullName evidence="3">Lipocalin-2 1</fullName>
    </recommendedName>
</protein>
<feature type="chain" id="PRO_5026846441" description="Lipocalin-2 1" evidence="1">
    <location>
        <begin position="19"/>
        <end position="172"/>
    </location>
</feature>
<dbReference type="EMBL" id="GIDH01001343">
    <property type="protein sequence ID" value="NOV53286.1"/>
    <property type="molecule type" value="Transcribed_RNA"/>
</dbReference>
<sequence length="172" mass="19505">MDAYIAALVLALIVPTYALITTKADLKEALGTKERVWTVLRNFDRQHTCVYAWNGTLTEDDYEFEQYYKDKEGRNVQHHLHGSLSDDASGAVLTVSHKKGGEPNIPYTLKYWNSNQKCGFLTFTDKNGEVLCEVHVWEENLATGTKFCEQLYEEICGFSAGKYEVTHSGCYS</sequence>
<proteinExistence type="predicted"/>
<evidence type="ECO:0008006" key="3">
    <source>
        <dbReference type="Google" id="ProtNLM"/>
    </source>
</evidence>
<feature type="signal peptide" evidence="1">
    <location>
        <begin position="1"/>
        <end position="18"/>
    </location>
</feature>
<evidence type="ECO:0000256" key="1">
    <source>
        <dbReference type="SAM" id="SignalP"/>
    </source>
</evidence>
<keyword evidence="1" id="KW-0732">Signal</keyword>
<reference evidence="2" key="1">
    <citation type="submission" date="2019-12" db="EMBL/GenBank/DDBJ databases">
        <title>The sialotranscriptome of the gopher-tortoise tick, Amblyomma tuberculatum.</title>
        <authorList>
            <person name="Karim S."/>
            <person name="Andersen J."/>
            <person name="Kumar D."/>
            <person name="Adamson S."/>
            <person name="Ennen J."/>
            <person name="Qualis C.P."/>
            <person name="Ribeiro J.M.C."/>
        </authorList>
    </citation>
    <scope>NUCLEOTIDE SEQUENCE</scope>
    <source>
        <strain evidence="2">Removed</strain>
        <tissue evidence="2">Salivary glands</tissue>
    </source>
</reference>
<dbReference type="AlphaFoldDB" id="A0A6M2E495"/>
<accession>A0A6M2E495</accession>
<name>A0A6M2E495_9ACAR</name>
<evidence type="ECO:0000313" key="2">
    <source>
        <dbReference type="EMBL" id="NOV53286.1"/>
    </source>
</evidence>
<organism evidence="2">
    <name type="scientific">Amblyomma tuberculatum</name>
    <dbReference type="NCBI Taxonomy" id="48802"/>
    <lineage>
        <taxon>Eukaryota</taxon>
        <taxon>Metazoa</taxon>
        <taxon>Ecdysozoa</taxon>
        <taxon>Arthropoda</taxon>
        <taxon>Chelicerata</taxon>
        <taxon>Arachnida</taxon>
        <taxon>Acari</taxon>
        <taxon>Parasitiformes</taxon>
        <taxon>Ixodida</taxon>
        <taxon>Ixodoidea</taxon>
        <taxon>Ixodidae</taxon>
        <taxon>Amblyomminae</taxon>
        <taxon>Amblyomma</taxon>
    </lineage>
</organism>